<name>A0A9X4SAL2_9LACT</name>
<feature type="region of interest" description="Disordered" evidence="1">
    <location>
        <begin position="354"/>
        <end position="382"/>
    </location>
</feature>
<sequence>MGWSKDSELKKLAKSKRIIDVAYALGMDLVKSGRNYTWKSHQGSFIISPEKNIFSWFSQGTDMRGKDSIALVQLIKGCSFKEALEFIAESKASVFKETAQAQKEFEYNLPEHSNFYFARQYLKEERGLSDDTIDFFLRQNVMALATNKNYQDGFTEPVIVFKNFDINGKMVGGARQGIFYNKRRHPEKGRMKRTLFRSDGTSGTWVDIGTKQQFKRSTPENPFKLIVFEAPIDMMSYYELHKEQLDNCRLVAMHGMNEAIISRNVLEALCLNEQEMNRVKGTESATSFLKKLDELQYSKNLEIVIATDNDSAGHQFFDSINLPHTKVVPHFAPLREGSLKADWNDQLKQVKASQKSVEPELAKAVSPEANRSKFPSIAELEM</sequence>
<dbReference type="GO" id="GO:0006260">
    <property type="term" value="P:DNA replication"/>
    <property type="evidence" value="ECO:0007669"/>
    <property type="project" value="InterPro"/>
</dbReference>
<dbReference type="GO" id="GO:0003677">
    <property type="term" value="F:DNA binding"/>
    <property type="evidence" value="ECO:0007669"/>
    <property type="project" value="InterPro"/>
</dbReference>
<reference evidence="2" key="1">
    <citation type="submission" date="2022-10" db="EMBL/GenBank/DDBJ databases">
        <authorList>
            <person name="Turner M.S."/>
            <person name="Huang W."/>
        </authorList>
    </citation>
    <scope>NUCLEOTIDE SEQUENCE</scope>
    <source>
        <strain evidence="2">3</strain>
    </source>
</reference>
<gene>
    <name evidence="2" type="ORF">OGZ51_12420</name>
</gene>
<organism evidence="2 3">
    <name type="scientific">Lactococcus lactis</name>
    <dbReference type="NCBI Taxonomy" id="1358"/>
    <lineage>
        <taxon>Bacteria</taxon>
        <taxon>Bacillati</taxon>
        <taxon>Bacillota</taxon>
        <taxon>Bacilli</taxon>
        <taxon>Lactobacillales</taxon>
        <taxon>Streptococcaceae</taxon>
        <taxon>Lactococcus</taxon>
    </lineage>
</organism>
<evidence type="ECO:0000313" key="2">
    <source>
        <dbReference type="EMBL" id="MDG4984949.1"/>
    </source>
</evidence>
<dbReference type="Gene3D" id="3.90.580.10">
    <property type="entry name" value="Zinc finger, CHC2-type domain"/>
    <property type="match status" value="1"/>
</dbReference>
<evidence type="ECO:0000256" key="1">
    <source>
        <dbReference type="SAM" id="MobiDB-lite"/>
    </source>
</evidence>
<dbReference type="EMBL" id="JAOWLY010000016">
    <property type="protein sequence ID" value="MDG4984949.1"/>
    <property type="molecule type" value="Genomic_DNA"/>
</dbReference>
<comment type="caution">
    <text evidence="2">The sequence shown here is derived from an EMBL/GenBank/DDBJ whole genome shotgun (WGS) entry which is preliminary data.</text>
</comment>
<evidence type="ECO:0000313" key="3">
    <source>
        <dbReference type="Proteomes" id="UP001152614"/>
    </source>
</evidence>
<dbReference type="RefSeq" id="WP_058211755.1">
    <property type="nucleotide sequence ID" value="NZ_JAOWLY010000016.1"/>
</dbReference>
<dbReference type="AlphaFoldDB" id="A0A9X4SAL2"/>
<reference evidence="2" key="2">
    <citation type="journal article" date="2023" name="Food Microbiol.">
        <title>Evaluation of the fermentation potential of lactic acid bacteria isolated from herbs, fruits and vegetables as starter cultures in nut-based milk alternatives.</title>
        <authorList>
            <person name="Huang W."/>
            <person name="Dong A."/>
            <person name="Pham H.T."/>
            <person name="Zhou C."/>
            <person name="Huo Z."/>
            <person name="Watjen A.P."/>
            <person name="Prakash S."/>
            <person name="Bang-Berthelsen C.H."/>
            <person name="Turner M.S."/>
        </authorList>
    </citation>
    <scope>NUCLEOTIDE SEQUENCE</scope>
    <source>
        <strain evidence="2">3</strain>
    </source>
</reference>
<dbReference type="Pfam" id="PF13155">
    <property type="entry name" value="Toprim_2"/>
    <property type="match status" value="1"/>
</dbReference>
<protein>
    <submittedName>
        <fullName evidence="2">Toprim domain-containing protein</fullName>
    </submittedName>
</protein>
<dbReference type="Proteomes" id="UP001152614">
    <property type="component" value="Unassembled WGS sequence"/>
</dbReference>
<dbReference type="GO" id="GO:0008270">
    <property type="term" value="F:zinc ion binding"/>
    <property type="evidence" value="ECO:0007669"/>
    <property type="project" value="InterPro"/>
</dbReference>
<accession>A0A9X4SAL2</accession>
<dbReference type="SUPFAM" id="SSF57783">
    <property type="entry name" value="Zinc beta-ribbon"/>
    <property type="match status" value="1"/>
</dbReference>
<dbReference type="Gene3D" id="3.40.1360.10">
    <property type="match status" value="1"/>
</dbReference>
<proteinExistence type="predicted"/>
<dbReference type="InterPro" id="IPR036977">
    <property type="entry name" value="DNA_primase_Znf_CHC2"/>
</dbReference>